<dbReference type="InterPro" id="IPR003119">
    <property type="entry name" value="SAP_A"/>
</dbReference>
<dbReference type="InterPro" id="IPR008138">
    <property type="entry name" value="SapB_2"/>
</dbReference>
<organism evidence="15 17">
    <name type="scientific">Python bivittatus</name>
    <name type="common">Burmese python</name>
    <name type="synonym">Python molurus bivittatus</name>
    <dbReference type="NCBI Taxonomy" id="176946"/>
    <lineage>
        <taxon>Eukaryota</taxon>
        <taxon>Metazoa</taxon>
        <taxon>Chordata</taxon>
        <taxon>Craniata</taxon>
        <taxon>Vertebrata</taxon>
        <taxon>Euteleostomi</taxon>
        <taxon>Lepidosauria</taxon>
        <taxon>Squamata</taxon>
        <taxon>Bifurcata</taxon>
        <taxon>Unidentata</taxon>
        <taxon>Episquamata</taxon>
        <taxon>Toxicofera</taxon>
        <taxon>Serpentes</taxon>
        <taxon>Henophidia</taxon>
        <taxon>Pythonidae</taxon>
        <taxon>Python</taxon>
    </lineage>
</organism>
<keyword evidence="8" id="KW-1015">Disulfide bond</keyword>
<evidence type="ECO:0000256" key="6">
    <source>
        <dbReference type="ARBA" id="ARBA00022729"/>
    </source>
</evidence>
<dbReference type="PROSITE" id="PS50015">
    <property type="entry name" value="SAP_B"/>
    <property type="match status" value="3"/>
</dbReference>
<comment type="subcellular location">
    <subcellularLocation>
        <location evidence="1">Secreted</location>
        <location evidence="1">Extracellular space</location>
        <location evidence="1">Surface film</location>
    </subcellularLocation>
</comment>
<dbReference type="Pfam" id="PF03489">
    <property type="entry name" value="SapB_2"/>
    <property type="match status" value="1"/>
</dbReference>
<dbReference type="SUPFAM" id="SSF47862">
    <property type="entry name" value="Saposin"/>
    <property type="match status" value="3"/>
</dbReference>
<evidence type="ECO:0000256" key="12">
    <source>
        <dbReference type="ARBA" id="ARBA00041785"/>
    </source>
</evidence>
<dbReference type="GO" id="GO:0005771">
    <property type="term" value="C:multivesicular body"/>
    <property type="evidence" value="ECO:0007669"/>
    <property type="project" value="TreeGrafter"/>
</dbReference>
<dbReference type="GO" id="GO:0007585">
    <property type="term" value="P:respiratory gaseous exchange by respiratory system"/>
    <property type="evidence" value="ECO:0007669"/>
    <property type="project" value="UniProtKB-KW"/>
</dbReference>
<dbReference type="GO" id="GO:0005576">
    <property type="term" value="C:extracellular region"/>
    <property type="evidence" value="ECO:0007669"/>
    <property type="project" value="UniProtKB-SubCell"/>
</dbReference>
<dbReference type="Proteomes" id="UP000695026">
    <property type="component" value="Unplaced"/>
</dbReference>
<keyword evidence="7" id="KW-0677">Repeat</keyword>
<evidence type="ECO:0000256" key="8">
    <source>
        <dbReference type="ARBA" id="ARBA00023157"/>
    </source>
</evidence>
<dbReference type="SMART" id="SM00741">
    <property type="entry name" value="SapB"/>
    <property type="match status" value="3"/>
</dbReference>
<keyword evidence="4" id="KW-0964">Secreted</keyword>
<dbReference type="SMART" id="SM00162">
    <property type="entry name" value="SAPA"/>
    <property type="match status" value="2"/>
</dbReference>
<dbReference type="PROSITE" id="PS51110">
    <property type="entry name" value="SAP_A"/>
    <property type="match status" value="2"/>
</dbReference>
<evidence type="ECO:0000259" key="13">
    <source>
        <dbReference type="PROSITE" id="PS50015"/>
    </source>
</evidence>
<keyword evidence="3" id="KW-0767">Surface film</keyword>
<comment type="function">
    <text evidence="10">Pulmonary surfactant-associated proteins promote alveolar stability by lowering the surface tension at the air-liquid interface in the peripheral air spaces. SP-B increases the collapse pressure of palmitic acid to nearly 70 millinewtons per meter.</text>
</comment>
<evidence type="ECO:0000256" key="3">
    <source>
        <dbReference type="ARBA" id="ARBA00022439"/>
    </source>
</evidence>
<dbReference type="Pfam" id="PF02199">
    <property type="entry name" value="SapA"/>
    <property type="match status" value="1"/>
</dbReference>
<evidence type="ECO:0000256" key="11">
    <source>
        <dbReference type="ARBA" id="ARBA00041094"/>
    </source>
</evidence>
<dbReference type="InterPro" id="IPR051428">
    <property type="entry name" value="Sphingo_Act-Surfact_Prot"/>
</dbReference>
<dbReference type="OMA" id="PKFWCQS"/>
<proteinExistence type="predicted"/>
<evidence type="ECO:0000259" key="14">
    <source>
        <dbReference type="PROSITE" id="PS51110"/>
    </source>
</evidence>
<keyword evidence="5" id="KW-0305">Gaseous exchange</keyword>
<feature type="domain" description="Saposin A-type" evidence="14">
    <location>
        <begin position="329"/>
        <end position="365"/>
    </location>
</feature>
<dbReference type="OrthoDB" id="8889685at2759"/>
<feature type="domain" description="Saposin A-type" evidence="14">
    <location>
        <begin position="1"/>
        <end position="22"/>
    </location>
</feature>
<dbReference type="CTD" id="6439"/>
<comment type="subunit">
    <text evidence="2">Homodimer; disulfide-linked.</text>
</comment>
<feature type="domain" description="Saposin B-type" evidence="13">
    <location>
        <begin position="157"/>
        <end position="234"/>
    </location>
</feature>
<reference evidence="16 17" key="1">
    <citation type="submission" date="2025-04" db="UniProtKB">
        <authorList>
            <consortium name="RefSeq"/>
        </authorList>
    </citation>
    <scope>IDENTIFICATION</scope>
    <source>
        <tissue evidence="16 17">Liver</tissue>
    </source>
</reference>
<dbReference type="InterPro" id="IPR008139">
    <property type="entry name" value="SaposinB_dom"/>
</dbReference>
<dbReference type="PANTHER" id="PTHR11480:SF33">
    <property type="entry name" value="PULMONARY SURFACTANT-ASSOCIATED PROTEIN B"/>
    <property type="match status" value="1"/>
</dbReference>
<protein>
    <recommendedName>
        <fullName evidence="11">Pulmonary surfactant-associated protein B</fullName>
    </recommendedName>
    <alternativeName>
        <fullName evidence="12">Pulmonary surfactant-associated proteolipid SPL(Phe)</fullName>
    </alternativeName>
</protein>
<evidence type="ECO:0000256" key="10">
    <source>
        <dbReference type="ARBA" id="ARBA00037221"/>
    </source>
</evidence>
<feature type="domain" description="Saposin B-type" evidence="13">
    <location>
        <begin position="31"/>
        <end position="113"/>
    </location>
</feature>
<evidence type="ECO:0000256" key="2">
    <source>
        <dbReference type="ARBA" id="ARBA00011748"/>
    </source>
</evidence>
<dbReference type="AlphaFoldDB" id="A0A9F5J3H6"/>
<evidence type="ECO:0000313" key="16">
    <source>
        <dbReference type="RefSeq" id="XP_007434602.1"/>
    </source>
</evidence>
<dbReference type="KEGG" id="pbi:103062804"/>
<dbReference type="RefSeq" id="XP_007434602.1">
    <property type="nucleotide sequence ID" value="XM_007434540.3"/>
</dbReference>
<sequence>MTAIQCGALDHCVQAGWNQATNRSVWKRIANENMCADCKQLITILMRMAKESTFKKTLQKYLEHECTNLPLQTLIPQCQALVQDYYARLIASLEKQFDPSIVCAQLSACPADLPGSKDAFMFLLAGLEQLLPWLQGENLILPSGRTQEPPWELLPIPLPLCWLCRTFIGKAESVIPKAAIGKTMSQLCHVLPAAIAGMCQCLMEKYTVIIVDMIVSKLGPRLICGMMFMCATEENCGPESPQGLLPASADGCQVCLMISDQVKASLRANSTWMDVEAALLTACSHTFSYWHQCNHFIYQHQPSLLALLMKLQDSQTTCQELGACRAEKPFPRATACAQGPTYWCSSLSTAKQCKAVQHCQDHVWL</sequence>
<evidence type="ECO:0000256" key="1">
    <source>
        <dbReference type="ARBA" id="ARBA00004364"/>
    </source>
</evidence>
<dbReference type="Gene3D" id="1.10.225.10">
    <property type="entry name" value="Saposin-like"/>
    <property type="match status" value="3"/>
</dbReference>
<evidence type="ECO:0000256" key="4">
    <source>
        <dbReference type="ARBA" id="ARBA00022525"/>
    </source>
</evidence>
<keyword evidence="9" id="KW-0325">Glycoprotein</keyword>
<evidence type="ECO:0000313" key="15">
    <source>
        <dbReference type="Proteomes" id="UP000695026"/>
    </source>
</evidence>
<dbReference type="InterPro" id="IPR011001">
    <property type="entry name" value="Saposin-like"/>
</dbReference>
<dbReference type="FunFam" id="1.10.225.10:FF:000008">
    <property type="entry name" value="Pulmonary surfactant-associated protein B"/>
    <property type="match status" value="1"/>
</dbReference>
<keyword evidence="15" id="KW-1185">Reference proteome</keyword>
<evidence type="ECO:0000256" key="5">
    <source>
        <dbReference type="ARBA" id="ARBA00022713"/>
    </source>
</evidence>
<keyword evidence="6" id="KW-0732">Signal</keyword>
<gene>
    <name evidence="16 17" type="primary">SFTPB</name>
</gene>
<evidence type="ECO:0000256" key="9">
    <source>
        <dbReference type="ARBA" id="ARBA00023180"/>
    </source>
</evidence>
<name>A0A9F5J3H6_PYTBI</name>
<feature type="domain" description="Saposin B-type" evidence="13">
    <location>
        <begin position="248"/>
        <end position="328"/>
    </location>
</feature>
<evidence type="ECO:0000256" key="7">
    <source>
        <dbReference type="ARBA" id="ARBA00022737"/>
    </source>
</evidence>
<dbReference type="PANTHER" id="PTHR11480">
    <property type="entry name" value="SAPOSIN-RELATED"/>
    <property type="match status" value="1"/>
</dbReference>
<dbReference type="GeneID" id="103062804"/>
<evidence type="ECO:0000313" key="17">
    <source>
        <dbReference type="RefSeq" id="XP_025026493.1"/>
    </source>
</evidence>
<dbReference type="RefSeq" id="XP_025026493.1">
    <property type="nucleotide sequence ID" value="XM_025170725.1"/>
</dbReference>
<accession>A0A9F5J3H6</accession>